<name>A0ACC2KIP1_PERAE</name>
<dbReference type="Proteomes" id="UP001234297">
    <property type="component" value="Chromosome 9"/>
</dbReference>
<reference evidence="1 2" key="1">
    <citation type="journal article" date="2022" name="Hortic Res">
        <title>A haplotype resolved chromosomal level avocado genome allows analysis of novel avocado genes.</title>
        <authorList>
            <person name="Nath O."/>
            <person name="Fletcher S.J."/>
            <person name="Hayward A."/>
            <person name="Shaw L.M."/>
            <person name="Masouleh A.K."/>
            <person name="Furtado A."/>
            <person name="Henry R.J."/>
            <person name="Mitter N."/>
        </authorList>
    </citation>
    <scope>NUCLEOTIDE SEQUENCE [LARGE SCALE GENOMIC DNA]</scope>
    <source>
        <strain evidence="2">cv. Hass</strain>
    </source>
</reference>
<comment type="caution">
    <text evidence="1">The sequence shown here is derived from an EMBL/GenBank/DDBJ whole genome shotgun (WGS) entry which is preliminary data.</text>
</comment>
<evidence type="ECO:0000313" key="1">
    <source>
        <dbReference type="EMBL" id="KAJ8620883.1"/>
    </source>
</evidence>
<dbReference type="EMBL" id="CM056817">
    <property type="protein sequence ID" value="KAJ8620883.1"/>
    <property type="molecule type" value="Genomic_DNA"/>
</dbReference>
<keyword evidence="2" id="KW-1185">Reference proteome</keyword>
<accession>A0ACC2KIP1</accession>
<gene>
    <name evidence="1" type="ORF">MRB53_029412</name>
</gene>
<sequence length="111" mass="12954">MSSWRSFSHLSNFHLPTEKTQPKTLARFIFPSPYLIHLSLLPLQINSSVLQFQIKICFIYRFLGLESDCLNFEFEAHPLVVKTTKYVFVLLWRGGGILAGFFEQLLHCRSF</sequence>
<organism evidence="1 2">
    <name type="scientific">Persea americana</name>
    <name type="common">Avocado</name>
    <dbReference type="NCBI Taxonomy" id="3435"/>
    <lineage>
        <taxon>Eukaryota</taxon>
        <taxon>Viridiplantae</taxon>
        <taxon>Streptophyta</taxon>
        <taxon>Embryophyta</taxon>
        <taxon>Tracheophyta</taxon>
        <taxon>Spermatophyta</taxon>
        <taxon>Magnoliopsida</taxon>
        <taxon>Magnoliidae</taxon>
        <taxon>Laurales</taxon>
        <taxon>Lauraceae</taxon>
        <taxon>Persea</taxon>
    </lineage>
</organism>
<evidence type="ECO:0000313" key="2">
    <source>
        <dbReference type="Proteomes" id="UP001234297"/>
    </source>
</evidence>
<proteinExistence type="predicted"/>
<protein>
    <submittedName>
        <fullName evidence="1">Uncharacterized protein</fullName>
    </submittedName>
</protein>